<protein>
    <submittedName>
        <fullName evidence="6">G-protein beta WD-40 repeat-containing protein</fullName>
    </submittedName>
</protein>
<sequence>MALSLLNSLSVIMIVKIQGHGHWVNSLALSTKYVLRTGAFDHTRKHYSSPEEMEAALERYNKMKGNAPERLESSVSKHPKTRMTGHQQLVNHVYFSPDGQWIASASFDKSVKL</sequence>
<accession>A0A2U1KTN5</accession>
<dbReference type="Proteomes" id="UP000245207">
    <property type="component" value="Unassembled WGS sequence"/>
</dbReference>
<dbReference type="Pfam" id="PF00400">
    <property type="entry name" value="WD40"/>
    <property type="match status" value="1"/>
</dbReference>
<keyword evidence="7" id="KW-1185">Reference proteome</keyword>
<dbReference type="OrthoDB" id="10267436at2759"/>
<proteinExistence type="predicted"/>
<dbReference type="SMART" id="SM00320">
    <property type="entry name" value="WD40"/>
    <property type="match status" value="2"/>
</dbReference>
<comment type="subcellular location">
    <subcellularLocation>
        <location evidence="1">Nucleus</location>
    </subcellularLocation>
</comment>
<dbReference type="STRING" id="35608.A0A2U1KTN5"/>
<feature type="repeat" description="WD" evidence="5">
    <location>
        <begin position="83"/>
        <end position="113"/>
    </location>
</feature>
<evidence type="ECO:0000256" key="5">
    <source>
        <dbReference type="PROSITE-ProRule" id="PRU00221"/>
    </source>
</evidence>
<comment type="caution">
    <text evidence="6">The sequence shown here is derived from an EMBL/GenBank/DDBJ whole genome shotgun (WGS) entry which is preliminary data.</text>
</comment>
<gene>
    <name evidence="6" type="ORF">CTI12_AA565970</name>
</gene>
<dbReference type="SUPFAM" id="SSF50978">
    <property type="entry name" value="WD40 repeat-like"/>
    <property type="match status" value="1"/>
</dbReference>
<keyword evidence="3" id="KW-0677">Repeat</keyword>
<dbReference type="PROSITE" id="PS50082">
    <property type="entry name" value="WD_REPEATS_2"/>
    <property type="match status" value="1"/>
</dbReference>
<name>A0A2U1KTN5_ARTAN</name>
<dbReference type="Gene3D" id="2.130.10.10">
    <property type="entry name" value="YVTN repeat-like/Quinoprotein amine dehydrogenase"/>
    <property type="match status" value="1"/>
</dbReference>
<dbReference type="PANTHER" id="PTHR19848">
    <property type="entry name" value="WD40 REPEAT PROTEIN"/>
    <property type="match status" value="1"/>
</dbReference>
<dbReference type="InterPro" id="IPR001680">
    <property type="entry name" value="WD40_rpt"/>
</dbReference>
<evidence type="ECO:0000313" key="7">
    <source>
        <dbReference type="Proteomes" id="UP000245207"/>
    </source>
</evidence>
<dbReference type="PANTHER" id="PTHR19848:SF0">
    <property type="entry name" value="NOTCHLESS PROTEIN HOMOLOG 1"/>
    <property type="match status" value="1"/>
</dbReference>
<keyword evidence="4" id="KW-0539">Nucleus</keyword>
<dbReference type="PROSITE" id="PS50294">
    <property type="entry name" value="WD_REPEATS_REGION"/>
    <property type="match status" value="1"/>
</dbReference>
<dbReference type="InterPro" id="IPR015943">
    <property type="entry name" value="WD40/YVTN_repeat-like_dom_sf"/>
</dbReference>
<dbReference type="AlphaFoldDB" id="A0A2U1KTN5"/>
<dbReference type="EMBL" id="PKPP01014057">
    <property type="protein sequence ID" value="PWA40099.1"/>
    <property type="molecule type" value="Genomic_DNA"/>
</dbReference>
<dbReference type="GO" id="GO:0000027">
    <property type="term" value="P:ribosomal large subunit assembly"/>
    <property type="evidence" value="ECO:0007669"/>
    <property type="project" value="TreeGrafter"/>
</dbReference>
<dbReference type="InterPro" id="IPR036322">
    <property type="entry name" value="WD40_repeat_dom_sf"/>
</dbReference>
<evidence type="ECO:0000256" key="1">
    <source>
        <dbReference type="ARBA" id="ARBA00004123"/>
    </source>
</evidence>
<evidence type="ECO:0000256" key="3">
    <source>
        <dbReference type="ARBA" id="ARBA00022737"/>
    </source>
</evidence>
<reference evidence="6 7" key="1">
    <citation type="journal article" date="2018" name="Mol. Plant">
        <title>The genome of Artemisia annua provides insight into the evolution of Asteraceae family and artemisinin biosynthesis.</title>
        <authorList>
            <person name="Shen Q."/>
            <person name="Zhang L."/>
            <person name="Liao Z."/>
            <person name="Wang S."/>
            <person name="Yan T."/>
            <person name="Shi P."/>
            <person name="Liu M."/>
            <person name="Fu X."/>
            <person name="Pan Q."/>
            <person name="Wang Y."/>
            <person name="Lv Z."/>
            <person name="Lu X."/>
            <person name="Zhang F."/>
            <person name="Jiang W."/>
            <person name="Ma Y."/>
            <person name="Chen M."/>
            <person name="Hao X."/>
            <person name="Li L."/>
            <person name="Tang Y."/>
            <person name="Lv G."/>
            <person name="Zhou Y."/>
            <person name="Sun X."/>
            <person name="Brodelius P.E."/>
            <person name="Rose J.K.C."/>
            <person name="Tang K."/>
        </authorList>
    </citation>
    <scope>NUCLEOTIDE SEQUENCE [LARGE SCALE GENOMIC DNA]</scope>
    <source>
        <strain evidence="7">cv. Huhao1</strain>
        <tissue evidence="6">Leaf</tissue>
    </source>
</reference>
<evidence type="ECO:0000256" key="2">
    <source>
        <dbReference type="ARBA" id="ARBA00022574"/>
    </source>
</evidence>
<evidence type="ECO:0000256" key="4">
    <source>
        <dbReference type="ARBA" id="ARBA00023242"/>
    </source>
</evidence>
<evidence type="ECO:0000313" key="6">
    <source>
        <dbReference type="EMBL" id="PWA40099.1"/>
    </source>
</evidence>
<organism evidence="6 7">
    <name type="scientific">Artemisia annua</name>
    <name type="common">Sweet wormwood</name>
    <dbReference type="NCBI Taxonomy" id="35608"/>
    <lineage>
        <taxon>Eukaryota</taxon>
        <taxon>Viridiplantae</taxon>
        <taxon>Streptophyta</taxon>
        <taxon>Embryophyta</taxon>
        <taxon>Tracheophyta</taxon>
        <taxon>Spermatophyta</taxon>
        <taxon>Magnoliopsida</taxon>
        <taxon>eudicotyledons</taxon>
        <taxon>Gunneridae</taxon>
        <taxon>Pentapetalae</taxon>
        <taxon>asterids</taxon>
        <taxon>campanulids</taxon>
        <taxon>Asterales</taxon>
        <taxon>Asteraceae</taxon>
        <taxon>Asteroideae</taxon>
        <taxon>Anthemideae</taxon>
        <taxon>Artemisiinae</taxon>
        <taxon>Artemisia</taxon>
    </lineage>
</organism>
<dbReference type="GO" id="GO:0005730">
    <property type="term" value="C:nucleolus"/>
    <property type="evidence" value="ECO:0007669"/>
    <property type="project" value="TreeGrafter"/>
</dbReference>
<keyword evidence="2 5" id="KW-0853">WD repeat</keyword>